<organism evidence="1 2">
    <name type="scientific">Allorhizobium taibaishanense</name>
    <dbReference type="NCBI Taxonomy" id="887144"/>
    <lineage>
        <taxon>Bacteria</taxon>
        <taxon>Pseudomonadati</taxon>
        <taxon>Pseudomonadota</taxon>
        <taxon>Alphaproteobacteria</taxon>
        <taxon>Hyphomicrobiales</taxon>
        <taxon>Rhizobiaceae</taxon>
        <taxon>Rhizobium/Agrobacterium group</taxon>
        <taxon>Allorhizobium</taxon>
    </lineage>
</organism>
<protein>
    <submittedName>
        <fullName evidence="1">Uncharacterized protein</fullName>
    </submittedName>
</protein>
<feature type="non-terminal residue" evidence="1">
    <location>
        <position position="29"/>
    </location>
</feature>
<dbReference type="EMBL" id="JACIED010000006">
    <property type="protein sequence ID" value="MBB4010104.1"/>
    <property type="molecule type" value="Genomic_DNA"/>
</dbReference>
<sequence length="29" mass="3223">MTRIIRLFCPRTSCGSGCFAPQRGHTKPT</sequence>
<gene>
    <name evidence="1" type="ORF">GGQ71_004401</name>
</gene>
<dbReference type="AlphaFoldDB" id="A0A7W6HRI5"/>
<reference evidence="1 2" key="1">
    <citation type="submission" date="2020-08" db="EMBL/GenBank/DDBJ databases">
        <title>Genomic Encyclopedia of Type Strains, Phase IV (KMG-IV): sequencing the most valuable type-strain genomes for metagenomic binning, comparative biology and taxonomic classification.</title>
        <authorList>
            <person name="Goeker M."/>
        </authorList>
    </citation>
    <scope>NUCLEOTIDE SEQUENCE [LARGE SCALE GENOMIC DNA]</scope>
    <source>
        <strain evidence="1 2">DSM 100021</strain>
    </source>
</reference>
<evidence type="ECO:0000313" key="2">
    <source>
        <dbReference type="Proteomes" id="UP000544107"/>
    </source>
</evidence>
<evidence type="ECO:0000313" key="1">
    <source>
        <dbReference type="EMBL" id="MBB4010104.1"/>
    </source>
</evidence>
<name>A0A7W6HRI5_9HYPH</name>
<dbReference type="Proteomes" id="UP000544107">
    <property type="component" value="Unassembled WGS sequence"/>
</dbReference>
<accession>A0A7W6HRI5</accession>
<comment type="caution">
    <text evidence="1">The sequence shown here is derived from an EMBL/GenBank/DDBJ whole genome shotgun (WGS) entry which is preliminary data.</text>
</comment>
<proteinExistence type="predicted"/>